<reference evidence="3" key="1">
    <citation type="journal article" date="2019" name="Sci. Rep.">
        <title>Draft genome of Tanacetum cinerariifolium, the natural source of mosquito coil.</title>
        <authorList>
            <person name="Yamashiro T."/>
            <person name="Shiraishi A."/>
            <person name="Satake H."/>
            <person name="Nakayama K."/>
        </authorList>
    </citation>
    <scope>NUCLEOTIDE SEQUENCE</scope>
</reference>
<dbReference type="PANTHER" id="PTHR33067:SF35">
    <property type="entry name" value="ASPARTIC PEPTIDASE DDI1-TYPE DOMAIN-CONTAINING PROTEIN"/>
    <property type="match status" value="1"/>
</dbReference>
<dbReference type="Pfam" id="PF03732">
    <property type="entry name" value="Retrotrans_gag"/>
    <property type="match status" value="1"/>
</dbReference>
<organism evidence="3">
    <name type="scientific">Tanacetum cinerariifolium</name>
    <name type="common">Dalmatian daisy</name>
    <name type="synonym">Chrysanthemum cinerariifolium</name>
    <dbReference type="NCBI Taxonomy" id="118510"/>
    <lineage>
        <taxon>Eukaryota</taxon>
        <taxon>Viridiplantae</taxon>
        <taxon>Streptophyta</taxon>
        <taxon>Embryophyta</taxon>
        <taxon>Tracheophyta</taxon>
        <taxon>Spermatophyta</taxon>
        <taxon>Magnoliopsida</taxon>
        <taxon>eudicotyledons</taxon>
        <taxon>Gunneridae</taxon>
        <taxon>Pentapetalae</taxon>
        <taxon>asterids</taxon>
        <taxon>campanulids</taxon>
        <taxon>Asterales</taxon>
        <taxon>Asteraceae</taxon>
        <taxon>Asteroideae</taxon>
        <taxon>Anthemideae</taxon>
        <taxon>Anthemidinae</taxon>
        <taxon>Tanacetum</taxon>
    </lineage>
</organism>
<feature type="region of interest" description="Disordered" evidence="1">
    <location>
        <begin position="831"/>
        <end position="850"/>
    </location>
</feature>
<sequence>MNQNFYNSNSLGFDQSQPPQFPVIHQPRQEMSIQEIEDLKQQYLDEMKRLINFEYRDEIKIDELKGNFNSMGIEINKKEKFQQLEQVANLSTYPSKHFNSFHYDDDDDDEEDYTIAVTPSLSTEELDNSLSIGDEHLDTTLATKSDEFNKTSVENLIPIPSESEGIPDNMCDVPFHDNSPPLDVSKDQFEDFSNSNDEFSSTDDDSFSIDNIDYVKVSPPYSELVNSEVMEIVIPEVEGIDDDLLLTIKDDILREKLLNINLLIAKIKALNDNPTPFSDFMTKSSSTSLNSLLKETNSFDNSLPEFETFCFDLKEISSGSTTTRFDISLPKYEAFYDDHVKEISSVGIRRVVPRNYNPKRERFLIASRFPTPPLACAFFSLRATETSSLKLARNQTSNLTSSANPTPKGQIRRSSKQKVENSHFEEHLTPVATMTDNRTMVEMLRAPIEGCAEAIIVPPILAEKFALKHSLINMMTSEQFFGLEKDNPHDYVWAARRWLEKEPSRSITTWDDLVSKFINEFFPPSRTTNLRNEISNFQQKFDESFHEAWERYKDLIRACPHHGFTKLHQLDTFYNALNPADQDSLNAAAVNACDNHSSYELAKLTHAVNQQTSVVTTAMTAMLKQFQLNPPPTQVKAVEEIYVTCGGAHLYYQCLAADGNTFPEFRDNIQGYVSAATGNYNQGNPGYRPQGVANQMRPPGFAQPNVQNNQNRFGKPQGFNHGPNFNQEQPYQATAQSNQNLHLNELEKIKRMNDVSLKSMQNQIDMVKNELRNEMKTFIQTSLSNQTNEIKNMMASLLKMNTASTSGSGTLPGNSIANPKGKIKVITTRSGLATDGPTVPNPLKSVNPEEDECVEQTYTDPDHAKYTMKVLPPPPVQKPKPPVQRNFVLHTRDSLPPHIMYPSRMLKQKQQEIDDIQIQKFWNMFKQLHLNITLAEALVLMPKYQKMLKALLFNKEKLQELANTPLNENCSAVILKKLPEKLGDPGKFLIPCGFSELKCKALANLGASINLMPLSVWKKLGLPDLIPTQMTLELANRAIFTPDGIARDVFVPVGKFTFPADFVVVDYESDSRVPLILGRPFLRTARALIDVHDEEMILRDGDERLTLNMKHDTASYSNHPHRESVNLINIFNLQREDYLEDLVSHKQSGNPTYSLHKEIASPEVIHEFHDSKGCTFLSRELPDTDSFNDIHPHFDDDPLSGSTTYSSNSLLEEFVDELALITYPLDYDDNRACDIKSDIREIEFLLYQGEDFDFKDSIDQSDLTNRDDLFVDPTPEMFTDEQPPYYSFPLRFDVYPNDFLEIESDADTFDNDSFDSKGEKIKEAELLIDQLDLPCDILSEYDSFNSQDFSRDDDLPSPDNKDKVFNPGILIHEKSVKIITRVAQEKKLAISFASWLFEDFDPPFYELLVFKEVPNLMRLLLFSSENEEKVFKPGIYTSKKVFETKGPWVPILVSVRCQKPGHLAARLECAETKVATWDDLAFKIMPFGLNVKHLNVFCKDADLKLKF</sequence>
<dbReference type="EMBL" id="BKCJ010001997">
    <property type="protein sequence ID" value="GEU45530.1"/>
    <property type="molecule type" value="Genomic_DNA"/>
</dbReference>
<dbReference type="Gene3D" id="2.40.70.10">
    <property type="entry name" value="Acid Proteases"/>
    <property type="match status" value="1"/>
</dbReference>
<evidence type="ECO:0000259" key="2">
    <source>
        <dbReference type="Pfam" id="PF03732"/>
    </source>
</evidence>
<feature type="region of interest" description="Disordered" evidence="1">
    <location>
        <begin position="700"/>
        <end position="728"/>
    </location>
</feature>
<dbReference type="PANTHER" id="PTHR33067">
    <property type="entry name" value="RNA-DIRECTED DNA POLYMERASE-RELATED"/>
    <property type="match status" value="1"/>
</dbReference>
<protein>
    <recommendedName>
        <fullName evidence="2">Retrotransposon gag domain-containing protein</fullName>
    </recommendedName>
</protein>
<evidence type="ECO:0000313" key="3">
    <source>
        <dbReference type="EMBL" id="GEU45530.1"/>
    </source>
</evidence>
<accession>A0A6L2K9Z2</accession>
<feature type="region of interest" description="Disordered" evidence="1">
    <location>
        <begin position="394"/>
        <end position="422"/>
    </location>
</feature>
<comment type="caution">
    <text evidence="3">The sequence shown here is derived from an EMBL/GenBank/DDBJ whole genome shotgun (WGS) entry which is preliminary data.</text>
</comment>
<feature type="compositionally biased region" description="Polar residues" evidence="1">
    <location>
        <begin position="394"/>
        <end position="407"/>
    </location>
</feature>
<name>A0A6L2K9Z2_TANCI</name>
<gene>
    <name evidence="3" type="ORF">Tci_017508</name>
</gene>
<feature type="domain" description="Retrotransposon gag" evidence="2">
    <location>
        <begin position="494"/>
        <end position="579"/>
    </location>
</feature>
<dbReference type="InterPro" id="IPR005162">
    <property type="entry name" value="Retrotrans_gag_dom"/>
</dbReference>
<proteinExistence type="predicted"/>
<dbReference type="CDD" id="cd00303">
    <property type="entry name" value="retropepsin_like"/>
    <property type="match status" value="1"/>
</dbReference>
<dbReference type="InterPro" id="IPR021109">
    <property type="entry name" value="Peptidase_aspartic_dom_sf"/>
</dbReference>
<evidence type="ECO:0000256" key="1">
    <source>
        <dbReference type="SAM" id="MobiDB-lite"/>
    </source>
</evidence>